<evidence type="ECO:0000313" key="4">
    <source>
        <dbReference type="Proteomes" id="UP000823736"/>
    </source>
</evidence>
<dbReference type="AlphaFoldDB" id="A0A8T4GXA7"/>
<keyword evidence="1" id="KW-1133">Transmembrane helix</keyword>
<keyword evidence="1" id="KW-0472">Membrane</keyword>
<dbReference type="EMBL" id="JAGGLC010000002">
    <property type="protein sequence ID" value="MBP1986772.1"/>
    <property type="molecule type" value="Genomic_DNA"/>
</dbReference>
<comment type="caution">
    <text evidence="3">The sequence shown here is derived from an EMBL/GenBank/DDBJ whole genome shotgun (WGS) entry which is preliminary data.</text>
</comment>
<dbReference type="RefSeq" id="WP_209491054.1">
    <property type="nucleotide sequence ID" value="NZ_JAGGLC010000002.1"/>
</dbReference>
<feature type="domain" description="Envelope protein N-terminal" evidence="2">
    <location>
        <begin position="58"/>
        <end position="330"/>
    </location>
</feature>
<keyword evidence="4" id="KW-1185">Reference proteome</keyword>
<evidence type="ECO:0000313" key="3">
    <source>
        <dbReference type="EMBL" id="MBP1986772.1"/>
    </source>
</evidence>
<sequence length="518" mass="56179">MDKMTSKICRIGIVALLLVSLVGAPFLSMPVRADSSGDSFGENLGEAGCQSIGPFMVLFDECDVEYGDVDGGTPSQIHWDVYSDAVFMEDSRDQHITEQESFIGMTEGMATAHAKETLIECRNAGKSQSVCEDKARQEVDSVFAEMQKSIYISQNRQIQHWKMMEQQVNQTDNLAVSEVYPYESNSADWETGFREVELTLYNGESMNVTKGYYKYISGDGGDTIYNYPYYYNGKTQGTQGDSFGSQTNEHTTLNVISPEDKTTLALEGGTYKDTIQTIDQNRQDALSQVHPMANDIWANYEVGEVSSSETQCGLDSIATSATNDEAETYRVKSAYCTGLAVQEEGKDVEVRADFDDDGESETKSGVIIADPGAFPDNTFKSGVTYNGENSTATTNGSVSLIATSSGEQPQTLDLTGEKFTITAVYGADGKQVESATLSSNEFTTTSTEDLNNQINEIDKKLEAIEKSYNSNTSLLGGGGVNLSDSLLQQLLGGGIVVLIIGALVALAVLKVIISIYLP</sequence>
<proteinExistence type="predicted"/>
<evidence type="ECO:0000256" key="1">
    <source>
        <dbReference type="SAM" id="Phobius"/>
    </source>
</evidence>
<evidence type="ECO:0000259" key="2">
    <source>
        <dbReference type="Pfam" id="PF26255"/>
    </source>
</evidence>
<protein>
    <submittedName>
        <fullName evidence="3">Tetrahydromethanopterin S-methyltransferase subunit B</fullName>
    </submittedName>
</protein>
<dbReference type="Proteomes" id="UP000823736">
    <property type="component" value="Unassembled WGS sequence"/>
</dbReference>
<dbReference type="InterPro" id="IPR058677">
    <property type="entry name" value="ORF4_N"/>
</dbReference>
<accession>A0A8T4GXA7</accession>
<keyword evidence="1" id="KW-0812">Transmembrane</keyword>
<feature type="transmembrane region" description="Helical" evidence="1">
    <location>
        <begin position="490"/>
        <end position="517"/>
    </location>
</feature>
<name>A0A8T4GXA7_9EURY</name>
<dbReference type="OrthoDB" id="351264at2157"/>
<gene>
    <name evidence="3" type="ORF">J2753_001266</name>
</gene>
<reference evidence="3" key="1">
    <citation type="submission" date="2021-03" db="EMBL/GenBank/DDBJ databases">
        <title>Genomic Encyclopedia of Type Strains, Phase IV (KMG-IV): sequencing the most valuable type-strain genomes for metagenomic binning, comparative biology and taxonomic classification.</title>
        <authorList>
            <person name="Goeker M."/>
        </authorList>
    </citation>
    <scope>NUCLEOTIDE SEQUENCE</scope>
    <source>
        <strain evidence="3">DSM 26232</strain>
    </source>
</reference>
<dbReference type="Pfam" id="PF26255">
    <property type="entry name" value="Viral_env_HRPV"/>
    <property type="match status" value="1"/>
</dbReference>
<organism evidence="3 4">
    <name type="scientific">Halolamina salifodinae</name>
    <dbReference type="NCBI Taxonomy" id="1202767"/>
    <lineage>
        <taxon>Archaea</taxon>
        <taxon>Methanobacteriati</taxon>
        <taxon>Methanobacteriota</taxon>
        <taxon>Stenosarchaea group</taxon>
        <taxon>Halobacteria</taxon>
        <taxon>Halobacteriales</taxon>
        <taxon>Haloferacaceae</taxon>
    </lineage>
</organism>